<protein>
    <recommendedName>
        <fullName evidence="3">F-box domain-containing protein</fullName>
    </recommendedName>
</protein>
<gene>
    <name evidence="1" type="ORF">niasHS_001400</name>
</gene>
<name>A0ABD2KDB8_HETSC</name>
<sequence length="153" mass="17242">MNEKKKCHFLPAELVHALVSALPLNQRWATVRVSLLFDRFILSIQHEWLKQFVSSVHAFRAAKDALLVRVENSAGANLRVLFQGISAQLNIPNDIGIVEWFEENNPGNYGIVEFRAQMHALHLELIGTGNNELLGSATAYLVFIKTLISLDYD</sequence>
<reference evidence="1 2" key="1">
    <citation type="submission" date="2024-10" db="EMBL/GenBank/DDBJ databases">
        <authorList>
            <person name="Kim D."/>
        </authorList>
    </citation>
    <scope>NUCLEOTIDE SEQUENCE [LARGE SCALE GENOMIC DNA]</scope>
    <source>
        <strain evidence="1">Taebaek</strain>
    </source>
</reference>
<comment type="caution">
    <text evidence="1">The sequence shown here is derived from an EMBL/GenBank/DDBJ whole genome shotgun (WGS) entry which is preliminary data.</text>
</comment>
<proteinExistence type="predicted"/>
<accession>A0ABD2KDB8</accession>
<organism evidence="1 2">
    <name type="scientific">Heterodera schachtii</name>
    <name type="common">Sugarbeet cyst nematode worm</name>
    <name type="synonym">Tylenchus schachtii</name>
    <dbReference type="NCBI Taxonomy" id="97005"/>
    <lineage>
        <taxon>Eukaryota</taxon>
        <taxon>Metazoa</taxon>
        <taxon>Ecdysozoa</taxon>
        <taxon>Nematoda</taxon>
        <taxon>Chromadorea</taxon>
        <taxon>Rhabditida</taxon>
        <taxon>Tylenchina</taxon>
        <taxon>Tylenchomorpha</taxon>
        <taxon>Tylenchoidea</taxon>
        <taxon>Heteroderidae</taxon>
        <taxon>Heteroderinae</taxon>
        <taxon>Heterodera</taxon>
    </lineage>
</organism>
<evidence type="ECO:0000313" key="2">
    <source>
        <dbReference type="Proteomes" id="UP001620645"/>
    </source>
</evidence>
<evidence type="ECO:0008006" key="3">
    <source>
        <dbReference type="Google" id="ProtNLM"/>
    </source>
</evidence>
<evidence type="ECO:0000313" key="1">
    <source>
        <dbReference type="EMBL" id="KAL3100940.1"/>
    </source>
</evidence>
<dbReference type="Proteomes" id="UP001620645">
    <property type="component" value="Unassembled WGS sequence"/>
</dbReference>
<dbReference type="AlphaFoldDB" id="A0ABD2KDB8"/>
<dbReference type="EMBL" id="JBICCN010000027">
    <property type="protein sequence ID" value="KAL3100940.1"/>
    <property type="molecule type" value="Genomic_DNA"/>
</dbReference>
<keyword evidence="2" id="KW-1185">Reference proteome</keyword>